<protein>
    <recommendedName>
        <fullName evidence="2">SHOCT domain-containing protein</fullName>
    </recommendedName>
</protein>
<feature type="domain" description="SHOCT" evidence="2">
    <location>
        <begin position="80"/>
        <end position="105"/>
    </location>
</feature>
<sequence length="106" mass="12118">MNLALEAFGVQAHTPWFTSGYAPWASRWCPFFGGWVRGWAALIPGILFWILVCLIMILLIRRLLRSSPDEPGPSAGSSRAEDILKERYARGAITEEQFHQMREQIR</sequence>
<dbReference type="Pfam" id="PF09851">
    <property type="entry name" value="SHOCT"/>
    <property type="match status" value="1"/>
</dbReference>
<name>A0A832A718_9BACT</name>
<keyword evidence="1" id="KW-0472">Membrane</keyword>
<keyword evidence="1" id="KW-1133">Transmembrane helix</keyword>
<dbReference type="EMBL" id="DSTK01000034">
    <property type="protein sequence ID" value="HFK97894.1"/>
    <property type="molecule type" value="Genomic_DNA"/>
</dbReference>
<evidence type="ECO:0000256" key="1">
    <source>
        <dbReference type="SAM" id="Phobius"/>
    </source>
</evidence>
<gene>
    <name evidence="3" type="ORF">ENS06_11320</name>
</gene>
<dbReference type="InterPro" id="IPR018649">
    <property type="entry name" value="SHOCT"/>
</dbReference>
<organism evidence="3">
    <name type="scientific">Desulfacinum infernum</name>
    <dbReference type="NCBI Taxonomy" id="35837"/>
    <lineage>
        <taxon>Bacteria</taxon>
        <taxon>Pseudomonadati</taxon>
        <taxon>Thermodesulfobacteriota</taxon>
        <taxon>Syntrophobacteria</taxon>
        <taxon>Syntrophobacterales</taxon>
        <taxon>Syntrophobacteraceae</taxon>
        <taxon>Desulfacinum</taxon>
    </lineage>
</organism>
<accession>A0A832A718</accession>
<reference evidence="3" key="1">
    <citation type="journal article" date="2020" name="mSystems">
        <title>Genome- and Community-Level Interaction Insights into Carbon Utilization and Element Cycling Functions of Hydrothermarchaeota in Hydrothermal Sediment.</title>
        <authorList>
            <person name="Zhou Z."/>
            <person name="Liu Y."/>
            <person name="Xu W."/>
            <person name="Pan J."/>
            <person name="Luo Z.H."/>
            <person name="Li M."/>
        </authorList>
    </citation>
    <scope>NUCLEOTIDE SEQUENCE [LARGE SCALE GENOMIC DNA]</scope>
    <source>
        <strain evidence="3">SpSt-456</strain>
    </source>
</reference>
<evidence type="ECO:0000259" key="2">
    <source>
        <dbReference type="Pfam" id="PF09851"/>
    </source>
</evidence>
<feature type="transmembrane region" description="Helical" evidence="1">
    <location>
        <begin position="38"/>
        <end position="60"/>
    </location>
</feature>
<keyword evidence="1" id="KW-0812">Transmembrane</keyword>
<dbReference type="AlphaFoldDB" id="A0A832A718"/>
<evidence type="ECO:0000313" key="3">
    <source>
        <dbReference type="EMBL" id="HFK97894.1"/>
    </source>
</evidence>
<proteinExistence type="predicted"/>
<comment type="caution">
    <text evidence="3">The sequence shown here is derived from an EMBL/GenBank/DDBJ whole genome shotgun (WGS) entry which is preliminary data.</text>
</comment>